<comment type="caution">
    <text evidence="3">The sequence shown here is derived from an EMBL/GenBank/DDBJ whole genome shotgun (WGS) entry which is preliminary data.</text>
</comment>
<protein>
    <submittedName>
        <fullName evidence="3">Glycosyltransferase family 1 protein</fullName>
    </submittedName>
</protein>
<reference evidence="4" key="1">
    <citation type="journal article" date="2019" name="Int. J. Syst. Evol. Microbiol.">
        <title>The Global Catalogue of Microorganisms (GCM) 10K type strain sequencing project: providing services to taxonomists for standard genome sequencing and annotation.</title>
        <authorList>
            <consortium name="The Broad Institute Genomics Platform"/>
            <consortium name="The Broad Institute Genome Sequencing Center for Infectious Disease"/>
            <person name="Wu L."/>
            <person name="Ma J."/>
        </authorList>
    </citation>
    <scope>NUCLEOTIDE SEQUENCE [LARGE SCALE GENOMIC DNA]</scope>
    <source>
        <strain evidence="4">JCM 17543</strain>
    </source>
</reference>
<evidence type="ECO:0000313" key="3">
    <source>
        <dbReference type="EMBL" id="GAA3891691.1"/>
    </source>
</evidence>
<feature type="domain" description="Glycosyltransferase subfamily 4-like N-terminal" evidence="2">
    <location>
        <begin position="19"/>
        <end position="188"/>
    </location>
</feature>
<dbReference type="PANTHER" id="PTHR45947">
    <property type="entry name" value="SULFOQUINOVOSYL TRANSFERASE SQD2"/>
    <property type="match status" value="1"/>
</dbReference>
<dbReference type="Pfam" id="PF00534">
    <property type="entry name" value="Glycos_transf_1"/>
    <property type="match status" value="1"/>
</dbReference>
<dbReference type="EMBL" id="BAABBM010000001">
    <property type="protein sequence ID" value="GAA3891691.1"/>
    <property type="molecule type" value="Genomic_DNA"/>
</dbReference>
<dbReference type="Gene3D" id="3.40.50.2000">
    <property type="entry name" value="Glycogen Phosphorylase B"/>
    <property type="match status" value="2"/>
</dbReference>
<dbReference type="InterPro" id="IPR001296">
    <property type="entry name" value="Glyco_trans_1"/>
</dbReference>
<dbReference type="PANTHER" id="PTHR45947:SF3">
    <property type="entry name" value="SULFOQUINOVOSYL TRANSFERASE SQD2"/>
    <property type="match status" value="1"/>
</dbReference>
<evidence type="ECO:0000313" key="4">
    <source>
        <dbReference type="Proteomes" id="UP001500827"/>
    </source>
</evidence>
<organism evidence="3 4">
    <name type="scientific">Sphingomonas limnosediminicola</name>
    <dbReference type="NCBI Taxonomy" id="940133"/>
    <lineage>
        <taxon>Bacteria</taxon>
        <taxon>Pseudomonadati</taxon>
        <taxon>Pseudomonadota</taxon>
        <taxon>Alphaproteobacteria</taxon>
        <taxon>Sphingomonadales</taxon>
        <taxon>Sphingomonadaceae</taxon>
        <taxon>Sphingomonas</taxon>
    </lineage>
</organism>
<name>A0ABP7L0E9_9SPHN</name>
<feature type="domain" description="Glycosyl transferase family 1" evidence="1">
    <location>
        <begin position="209"/>
        <end position="362"/>
    </location>
</feature>
<proteinExistence type="predicted"/>
<keyword evidence="4" id="KW-1185">Reference proteome</keyword>
<dbReference type="Pfam" id="PF13439">
    <property type="entry name" value="Glyco_transf_4"/>
    <property type="match status" value="1"/>
</dbReference>
<dbReference type="InterPro" id="IPR050194">
    <property type="entry name" value="Glycosyltransferase_grp1"/>
</dbReference>
<dbReference type="Proteomes" id="UP001500827">
    <property type="component" value="Unassembled WGS sequence"/>
</dbReference>
<gene>
    <name evidence="3" type="ORF">GCM10022276_08510</name>
</gene>
<evidence type="ECO:0000259" key="2">
    <source>
        <dbReference type="Pfam" id="PF13439"/>
    </source>
</evidence>
<dbReference type="SUPFAM" id="SSF53756">
    <property type="entry name" value="UDP-Glycosyltransferase/glycogen phosphorylase"/>
    <property type="match status" value="1"/>
</dbReference>
<dbReference type="InterPro" id="IPR028098">
    <property type="entry name" value="Glyco_trans_4-like_N"/>
</dbReference>
<evidence type="ECO:0000259" key="1">
    <source>
        <dbReference type="Pfam" id="PF00534"/>
    </source>
</evidence>
<sequence length="413" mass="44584">MSGAMRIVDVCAFYTPAGGGVRTYVDAKLRSAARFGHEMIVVAPGESHQIVSRGPGAVLVTIPSPKLPVDGRYRYFNDEAALHRVLDQWQPDHVEASSPWSSATMVGRWQGSASRSLVMHSDPLAAYAYRWLGGFASVGTIDRCFSRFWRHLRGLGRMFDVVVCANAQLSSRLRSGGVENSETLPMGVEAGIFSPKLRSSALRTLALQSLSLEEDALLLVGVGRFSAEKRWDMVMRAVGECALRHQIGLLIIGDGPKRQKLELLAERLPGVGVVPRLSDRSELARLLASTDALIHGCEAETFCMVAAEARASGIPLIVPDRGAAVDQLVPGAGVSYQAASERALEQAIERFLERGPELQRAAAARASTVRSMDMHFAELFERYARISSAPTYQQALAGTIEPTIAEVALAAGG</sequence>
<accession>A0ABP7L0E9</accession>